<name>A0AAE0GUM6_9CHLO</name>
<evidence type="ECO:0000256" key="6">
    <source>
        <dbReference type="PROSITE-ProRule" id="PRU10141"/>
    </source>
</evidence>
<dbReference type="InterPro" id="IPR011009">
    <property type="entry name" value="Kinase-like_dom_sf"/>
</dbReference>
<dbReference type="SUPFAM" id="SSF56112">
    <property type="entry name" value="Protein kinase-like (PK-like)"/>
    <property type="match status" value="1"/>
</dbReference>
<dbReference type="SMART" id="SM00220">
    <property type="entry name" value="S_TKc"/>
    <property type="match status" value="1"/>
</dbReference>
<dbReference type="FunFam" id="1.10.510.10:FF:000571">
    <property type="entry name" value="Maternal embryonic leucine zipper kinase"/>
    <property type="match status" value="1"/>
</dbReference>
<dbReference type="PANTHER" id="PTHR24349">
    <property type="entry name" value="SERINE/THREONINE-PROTEIN KINASE"/>
    <property type="match status" value="1"/>
</dbReference>
<keyword evidence="5 6" id="KW-0067">ATP-binding</keyword>
<dbReference type="InterPro" id="IPR050205">
    <property type="entry name" value="CDPK_Ser/Thr_kinases"/>
</dbReference>
<proteinExistence type="predicted"/>
<organism evidence="8 9">
    <name type="scientific">Cymbomonas tetramitiformis</name>
    <dbReference type="NCBI Taxonomy" id="36881"/>
    <lineage>
        <taxon>Eukaryota</taxon>
        <taxon>Viridiplantae</taxon>
        <taxon>Chlorophyta</taxon>
        <taxon>Pyramimonadophyceae</taxon>
        <taxon>Pyramimonadales</taxon>
        <taxon>Pyramimonadaceae</taxon>
        <taxon>Cymbomonas</taxon>
    </lineage>
</organism>
<evidence type="ECO:0000256" key="2">
    <source>
        <dbReference type="ARBA" id="ARBA00022679"/>
    </source>
</evidence>
<dbReference type="Pfam" id="PF00069">
    <property type="entry name" value="Pkinase"/>
    <property type="match status" value="1"/>
</dbReference>
<dbReference type="EMBL" id="LGRX02002194">
    <property type="protein sequence ID" value="KAK3284710.1"/>
    <property type="molecule type" value="Genomic_DNA"/>
</dbReference>
<protein>
    <recommendedName>
        <fullName evidence="7">Protein kinase domain-containing protein</fullName>
    </recommendedName>
</protein>
<dbReference type="InterPro" id="IPR000719">
    <property type="entry name" value="Prot_kinase_dom"/>
</dbReference>
<keyword evidence="1" id="KW-0723">Serine/threonine-protein kinase</keyword>
<dbReference type="InterPro" id="IPR017441">
    <property type="entry name" value="Protein_kinase_ATP_BS"/>
</dbReference>
<comment type="caution">
    <text evidence="8">The sequence shown here is derived from an EMBL/GenBank/DDBJ whole genome shotgun (WGS) entry which is preliminary data.</text>
</comment>
<dbReference type="Gene3D" id="1.10.510.10">
    <property type="entry name" value="Transferase(Phosphotransferase) domain 1"/>
    <property type="match status" value="1"/>
</dbReference>
<evidence type="ECO:0000256" key="5">
    <source>
        <dbReference type="ARBA" id="ARBA00022840"/>
    </source>
</evidence>
<evidence type="ECO:0000256" key="4">
    <source>
        <dbReference type="ARBA" id="ARBA00022777"/>
    </source>
</evidence>
<reference evidence="8 9" key="1">
    <citation type="journal article" date="2015" name="Genome Biol. Evol.">
        <title>Comparative Genomics of a Bacterivorous Green Alga Reveals Evolutionary Causalities and Consequences of Phago-Mixotrophic Mode of Nutrition.</title>
        <authorList>
            <person name="Burns J.A."/>
            <person name="Paasch A."/>
            <person name="Narechania A."/>
            <person name="Kim E."/>
        </authorList>
    </citation>
    <scope>NUCLEOTIDE SEQUENCE [LARGE SCALE GENOMIC DNA]</scope>
    <source>
        <strain evidence="8 9">PLY_AMNH</strain>
    </source>
</reference>
<evidence type="ECO:0000256" key="1">
    <source>
        <dbReference type="ARBA" id="ARBA00022527"/>
    </source>
</evidence>
<evidence type="ECO:0000256" key="3">
    <source>
        <dbReference type="ARBA" id="ARBA00022741"/>
    </source>
</evidence>
<dbReference type="PROSITE" id="PS50011">
    <property type="entry name" value="PROTEIN_KINASE_DOM"/>
    <property type="match status" value="1"/>
</dbReference>
<keyword evidence="3 6" id="KW-0547">Nucleotide-binding</keyword>
<feature type="binding site" evidence="6">
    <location>
        <position position="141"/>
    </location>
    <ligand>
        <name>ATP</name>
        <dbReference type="ChEBI" id="CHEBI:30616"/>
    </ligand>
</feature>
<keyword evidence="4" id="KW-0418">Kinase</keyword>
<feature type="domain" description="Protein kinase" evidence="7">
    <location>
        <begin position="112"/>
        <end position="391"/>
    </location>
</feature>
<dbReference type="AlphaFoldDB" id="A0AAE0GUM6"/>
<keyword evidence="2" id="KW-0808">Transferase</keyword>
<keyword evidence="9" id="KW-1185">Reference proteome</keyword>
<accession>A0AAE0GUM6</accession>
<evidence type="ECO:0000259" key="7">
    <source>
        <dbReference type="PROSITE" id="PS50011"/>
    </source>
</evidence>
<sequence length="429" mass="47819">MLSQVMRIDSKVVAALQGPQPAQRVPLIAALSDRKSTFTCRALSVGKTRHVQLRNIRSRHSVVVTATSSSERKTRTATVSKPDQLQSTFSPSEVEGCASIIFGYRRDFQTKYEMINVIGSGGFGVVWRAKELSTGEEYAVKVMKKSDLVTREKFDRVKSEVLYQSTMRPSLSVACLFDVFEDDERVLMVMELCRGGTLWDRMKDGSFDSEAKAAKLIQLCLQAVAQCHASGIMLRDVKPHNFIFLNEEEDSPLKLTDFGLAAYFSPGLPDEEPFTERLGTSTYMAPEVVGRLTSWPPEVRYGPRADVWSIGIMAYQLLCGKLPYKFSGDDNSKPIIPSADIFGAIVLGELDFDSPRFQSLSEGARDFLQQLLQKESEERPAARKAVKLPWLSDIEGEEPFVPVVTHSLVDLLQPHLRPSCFSDSVDTNA</sequence>
<dbReference type="Gene3D" id="3.30.200.20">
    <property type="entry name" value="Phosphorylase Kinase, domain 1"/>
    <property type="match status" value="1"/>
</dbReference>
<dbReference type="GO" id="GO:0004674">
    <property type="term" value="F:protein serine/threonine kinase activity"/>
    <property type="evidence" value="ECO:0007669"/>
    <property type="project" value="UniProtKB-KW"/>
</dbReference>
<evidence type="ECO:0000313" key="8">
    <source>
        <dbReference type="EMBL" id="KAK3284710.1"/>
    </source>
</evidence>
<dbReference type="GO" id="GO:0005524">
    <property type="term" value="F:ATP binding"/>
    <property type="evidence" value="ECO:0007669"/>
    <property type="project" value="UniProtKB-UniRule"/>
</dbReference>
<dbReference type="PROSITE" id="PS00107">
    <property type="entry name" value="PROTEIN_KINASE_ATP"/>
    <property type="match status" value="1"/>
</dbReference>
<evidence type="ECO:0000313" key="9">
    <source>
        <dbReference type="Proteomes" id="UP001190700"/>
    </source>
</evidence>
<dbReference type="Proteomes" id="UP001190700">
    <property type="component" value="Unassembled WGS sequence"/>
</dbReference>
<gene>
    <name evidence="8" type="ORF">CYMTET_7658</name>
</gene>